<sequence>MVTCPVTPGINDRDESLRTLARATAIEEGVKFWIRNDATGRCLVGDFARAYSVPDCSIWNQYWTAWSAPVSSGVYWYFVN</sequence>
<proteinExistence type="predicted"/>
<evidence type="ECO:0000313" key="2">
    <source>
        <dbReference type="Proteomes" id="UP000642748"/>
    </source>
</evidence>
<dbReference type="Proteomes" id="UP000642748">
    <property type="component" value="Unassembled WGS sequence"/>
</dbReference>
<comment type="caution">
    <text evidence="1">The sequence shown here is derived from an EMBL/GenBank/DDBJ whole genome shotgun (WGS) entry which is preliminary data.</text>
</comment>
<protein>
    <submittedName>
        <fullName evidence="1">Uncharacterized protein</fullName>
    </submittedName>
</protein>
<dbReference type="AlphaFoldDB" id="A0A8J3QS48"/>
<evidence type="ECO:0000313" key="1">
    <source>
        <dbReference type="EMBL" id="GIH15496.1"/>
    </source>
</evidence>
<gene>
    <name evidence="1" type="ORF">Raf01_36680</name>
</gene>
<accession>A0A8J3QS48</accession>
<name>A0A8J3QS48_9ACTN</name>
<dbReference type="EMBL" id="BONZ01000034">
    <property type="protein sequence ID" value="GIH15496.1"/>
    <property type="molecule type" value="Genomic_DNA"/>
</dbReference>
<reference evidence="1" key="1">
    <citation type="submission" date="2021-01" db="EMBL/GenBank/DDBJ databases">
        <title>Whole genome shotgun sequence of Rugosimonospora africana NBRC 104875.</title>
        <authorList>
            <person name="Komaki H."/>
            <person name="Tamura T."/>
        </authorList>
    </citation>
    <scope>NUCLEOTIDE SEQUENCE</scope>
    <source>
        <strain evidence="1">NBRC 104875</strain>
    </source>
</reference>
<keyword evidence="2" id="KW-1185">Reference proteome</keyword>
<organism evidence="1 2">
    <name type="scientific">Rugosimonospora africana</name>
    <dbReference type="NCBI Taxonomy" id="556532"/>
    <lineage>
        <taxon>Bacteria</taxon>
        <taxon>Bacillati</taxon>
        <taxon>Actinomycetota</taxon>
        <taxon>Actinomycetes</taxon>
        <taxon>Micromonosporales</taxon>
        <taxon>Micromonosporaceae</taxon>
        <taxon>Rugosimonospora</taxon>
    </lineage>
</organism>